<sequence length="170" mass="19772">MHRFNLLQCFLFWTINLDQRSRLCIPSRVLLQPRHQRIILNEKITLICRSRRCFGDYQSCSRLLRSDNQSVHWKMSSEIKIVLMLSVVCFIGVEACVGPHCSMVLPMGVPGPTLPVAFVKQPWNVQTWATFWKKQPVVQKWKYKLVGQPAWGPKLVYPVFTGPRAPGMFW</sequence>
<dbReference type="AlphaFoldDB" id="A0AA36HFE6"/>
<gene>
    <name evidence="1" type="ORF">CYNAS_LOCUS21764</name>
</gene>
<keyword evidence="2" id="KW-1185">Reference proteome</keyword>
<evidence type="ECO:0000313" key="1">
    <source>
        <dbReference type="EMBL" id="CAJ0609781.1"/>
    </source>
</evidence>
<name>A0AA36HFE6_CYLNA</name>
<dbReference type="EMBL" id="CATQJL010000326">
    <property type="protein sequence ID" value="CAJ0609781.1"/>
    <property type="molecule type" value="Genomic_DNA"/>
</dbReference>
<proteinExistence type="predicted"/>
<accession>A0AA36HFE6</accession>
<dbReference type="Proteomes" id="UP001176961">
    <property type="component" value="Unassembled WGS sequence"/>
</dbReference>
<comment type="caution">
    <text evidence="1">The sequence shown here is derived from an EMBL/GenBank/DDBJ whole genome shotgun (WGS) entry which is preliminary data.</text>
</comment>
<evidence type="ECO:0000313" key="2">
    <source>
        <dbReference type="Proteomes" id="UP001176961"/>
    </source>
</evidence>
<reference evidence="1" key="1">
    <citation type="submission" date="2023-07" db="EMBL/GenBank/DDBJ databases">
        <authorList>
            <consortium name="CYATHOMIX"/>
        </authorList>
    </citation>
    <scope>NUCLEOTIDE SEQUENCE</scope>
    <source>
        <strain evidence="1">N/A</strain>
    </source>
</reference>
<protein>
    <submittedName>
        <fullName evidence="1">Uncharacterized protein</fullName>
    </submittedName>
</protein>
<organism evidence="1 2">
    <name type="scientific">Cylicocyclus nassatus</name>
    <name type="common">Nematode worm</name>
    <dbReference type="NCBI Taxonomy" id="53992"/>
    <lineage>
        <taxon>Eukaryota</taxon>
        <taxon>Metazoa</taxon>
        <taxon>Ecdysozoa</taxon>
        <taxon>Nematoda</taxon>
        <taxon>Chromadorea</taxon>
        <taxon>Rhabditida</taxon>
        <taxon>Rhabditina</taxon>
        <taxon>Rhabditomorpha</taxon>
        <taxon>Strongyloidea</taxon>
        <taxon>Strongylidae</taxon>
        <taxon>Cylicocyclus</taxon>
    </lineage>
</organism>